<dbReference type="SUPFAM" id="SSF49854">
    <property type="entry name" value="Spermadhesin, CUB domain"/>
    <property type="match status" value="1"/>
</dbReference>
<reference evidence="4 6" key="2">
    <citation type="journal article" date="2013" name="Nature">
        <title>Insights into bilaterian evolution from three spiralian genomes.</title>
        <authorList>
            <person name="Simakov O."/>
            <person name="Marletaz F."/>
            <person name="Cho S.J."/>
            <person name="Edsinger-Gonzales E."/>
            <person name="Havlak P."/>
            <person name="Hellsten U."/>
            <person name="Kuo D.H."/>
            <person name="Larsson T."/>
            <person name="Lv J."/>
            <person name="Arendt D."/>
            <person name="Savage R."/>
            <person name="Osoegawa K."/>
            <person name="de Jong P."/>
            <person name="Grimwood J."/>
            <person name="Chapman J.A."/>
            <person name="Shapiro H."/>
            <person name="Aerts A."/>
            <person name="Otillar R.P."/>
            <person name="Terry A.Y."/>
            <person name="Boore J.L."/>
            <person name="Grigoriev I.V."/>
            <person name="Lindberg D.R."/>
            <person name="Seaver E.C."/>
            <person name="Weisblat D.A."/>
            <person name="Putnam N.H."/>
            <person name="Rokhsar D.S."/>
        </authorList>
    </citation>
    <scope>NUCLEOTIDE SEQUENCE</scope>
    <source>
        <strain evidence="4 6">I ESC-2004</strain>
    </source>
</reference>
<dbReference type="InterPro" id="IPR035914">
    <property type="entry name" value="Sperma_CUB_dom_sf"/>
</dbReference>
<gene>
    <name evidence="4" type="ORF">CAPTEDRAFT_86011</name>
</gene>
<proteinExistence type="predicted"/>
<reference evidence="6" key="1">
    <citation type="submission" date="2012-12" db="EMBL/GenBank/DDBJ databases">
        <authorList>
            <person name="Hellsten U."/>
            <person name="Grimwood J."/>
            <person name="Chapman J.A."/>
            <person name="Shapiro H."/>
            <person name="Aerts A."/>
            <person name="Otillar R.P."/>
            <person name="Terry A.Y."/>
            <person name="Boore J.L."/>
            <person name="Simakov O."/>
            <person name="Marletaz F."/>
            <person name="Cho S.-J."/>
            <person name="Edsinger-Gonzales E."/>
            <person name="Havlak P."/>
            <person name="Kuo D.-H."/>
            <person name="Larsson T."/>
            <person name="Lv J."/>
            <person name="Arendt D."/>
            <person name="Savage R."/>
            <person name="Osoegawa K."/>
            <person name="de Jong P."/>
            <person name="Lindberg D.R."/>
            <person name="Seaver E.C."/>
            <person name="Weisblat D.A."/>
            <person name="Putnam N.H."/>
            <person name="Grigoriev I.V."/>
            <person name="Rokhsar D.S."/>
        </authorList>
    </citation>
    <scope>NUCLEOTIDE SEQUENCE</scope>
    <source>
        <strain evidence="6">I ESC-2004</strain>
    </source>
</reference>
<dbReference type="PANTHER" id="PTHR47537:SF2">
    <property type="entry name" value="CUBILIN"/>
    <property type="match status" value="1"/>
</dbReference>
<dbReference type="Proteomes" id="UP000014760">
    <property type="component" value="Unassembled WGS sequence"/>
</dbReference>
<dbReference type="AlphaFoldDB" id="R7TP30"/>
<dbReference type="STRING" id="283909.R7TP30"/>
<feature type="non-terminal residue" evidence="4">
    <location>
        <position position="1"/>
    </location>
</feature>
<accession>R7TP30</accession>
<evidence type="ECO:0000313" key="4">
    <source>
        <dbReference type="EMBL" id="ELT95409.1"/>
    </source>
</evidence>
<dbReference type="InterPro" id="IPR000859">
    <property type="entry name" value="CUB_dom"/>
</dbReference>
<keyword evidence="1" id="KW-1015">Disulfide bond</keyword>
<dbReference type="PANTHER" id="PTHR47537">
    <property type="entry name" value="CUBILIN"/>
    <property type="match status" value="1"/>
</dbReference>
<dbReference type="OMA" id="YPENIRC"/>
<dbReference type="Gene3D" id="2.60.120.290">
    <property type="entry name" value="Spermadhesin, CUB domain"/>
    <property type="match status" value="1"/>
</dbReference>
<comment type="caution">
    <text evidence="2">Lacks conserved residue(s) required for the propagation of feature annotation.</text>
</comment>
<dbReference type="EnsemblMetazoa" id="CapteT86011">
    <property type="protein sequence ID" value="CapteP86011"/>
    <property type="gene ID" value="CapteG86011"/>
</dbReference>
<evidence type="ECO:0000313" key="5">
    <source>
        <dbReference type="EnsemblMetazoa" id="CapteP86011"/>
    </source>
</evidence>
<reference evidence="5" key="3">
    <citation type="submission" date="2015-06" db="UniProtKB">
        <authorList>
            <consortium name="EnsemblMetazoa"/>
        </authorList>
    </citation>
    <scope>IDENTIFICATION</scope>
</reference>
<name>R7TP30_CAPTE</name>
<organism evidence="4">
    <name type="scientific">Capitella teleta</name>
    <name type="common">Polychaete worm</name>
    <dbReference type="NCBI Taxonomy" id="283909"/>
    <lineage>
        <taxon>Eukaryota</taxon>
        <taxon>Metazoa</taxon>
        <taxon>Spiralia</taxon>
        <taxon>Lophotrochozoa</taxon>
        <taxon>Annelida</taxon>
        <taxon>Polychaeta</taxon>
        <taxon>Sedentaria</taxon>
        <taxon>Scolecida</taxon>
        <taxon>Capitellidae</taxon>
        <taxon>Capitella</taxon>
    </lineage>
</organism>
<dbReference type="PROSITE" id="PS01180">
    <property type="entry name" value="CUB"/>
    <property type="match status" value="1"/>
</dbReference>
<evidence type="ECO:0000313" key="6">
    <source>
        <dbReference type="Proteomes" id="UP000014760"/>
    </source>
</evidence>
<evidence type="ECO:0000256" key="2">
    <source>
        <dbReference type="PROSITE-ProRule" id="PRU00059"/>
    </source>
</evidence>
<feature type="domain" description="CUB" evidence="3">
    <location>
        <begin position="1"/>
        <end position="110"/>
    </location>
</feature>
<dbReference type="InterPro" id="IPR053207">
    <property type="entry name" value="Non-NMDA_GluR_Accessory"/>
</dbReference>
<sequence>NGRSQGIFTSPNYPQIYPSNINCILYTFIGELEEIVELTFLEFDLQVPITNNPDFIVVRDGLDVSSSVIAQYCNTLNGEQVISSGKDLHVNMMVDSKNQRQGFAATFEFIR</sequence>
<evidence type="ECO:0000259" key="3">
    <source>
        <dbReference type="PROSITE" id="PS01180"/>
    </source>
</evidence>
<evidence type="ECO:0000256" key="1">
    <source>
        <dbReference type="ARBA" id="ARBA00023157"/>
    </source>
</evidence>
<dbReference type="CDD" id="cd00041">
    <property type="entry name" value="CUB"/>
    <property type="match status" value="1"/>
</dbReference>
<dbReference type="SMART" id="SM00042">
    <property type="entry name" value="CUB"/>
    <property type="match status" value="1"/>
</dbReference>
<dbReference type="HOGENOM" id="CLU_103588_4_0_1"/>
<dbReference type="Pfam" id="PF00431">
    <property type="entry name" value="CUB"/>
    <property type="match status" value="1"/>
</dbReference>
<keyword evidence="6" id="KW-1185">Reference proteome</keyword>
<protein>
    <recommendedName>
        <fullName evidence="3">CUB domain-containing protein</fullName>
    </recommendedName>
</protein>
<feature type="non-terminal residue" evidence="4">
    <location>
        <position position="111"/>
    </location>
</feature>
<dbReference type="EMBL" id="AMQN01002405">
    <property type="status" value="NOT_ANNOTATED_CDS"/>
    <property type="molecule type" value="Genomic_DNA"/>
</dbReference>
<dbReference type="OrthoDB" id="6369184at2759"/>
<dbReference type="EMBL" id="KB309137">
    <property type="protein sequence ID" value="ELT95409.1"/>
    <property type="molecule type" value="Genomic_DNA"/>
</dbReference>
<dbReference type="GO" id="GO:0005886">
    <property type="term" value="C:plasma membrane"/>
    <property type="evidence" value="ECO:0007669"/>
    <property type="project" value="TreeGrafter"/>
</dbReference>